<accession>A0A9D1M2J7</accession>
<evidence type="ECO:0000313" key="2">
    <source>
        <dbReference type="Proteomes" id="UP000824107"/>
    </source>
</evidence>
<gene>
    <name evidence="1" type="ORF">IAD20_01100</name>
</gene>
<evidence type="ECO:0000313" key="1">
    <source>
        <dbReference type="EMBL" id="HIU52660.1"/>
    </source>
</evidence>
<comment type="caution">
    <text evidence="1">The sequence shown here is derived from an EMBL/GenBank/DDBJ whole genome shotgun (WGS) entry which is preliminary data.</text>
</comment>
<proteinExistence type="predicted"/>
<name>A0A9D1M2J7_9PROT</name>
<sequence>MAKQDAVQRACEMFNAPGNQVPQLAREYANALCRKYGGCSEVIITAFAHYAQIEEKLPCRDSLYSANSEDRQFFEEIKSLLAEFSSKQGNAVS</sequence>
<organism evidence="1 2">
    <name type="scientific">Candidatus Scatocola faecipullorum</name>
    <dbReference type="NCBI Taxonomy" id="2840917"/>
    <lineage>
        <taxon>Bacteria</taxon>
        <taxon>Pseudomonadati</taxon>
        <taxon>Pseudomonadota</taxon>
        <taxon>Alphaproteobacteria</taxon>
        <taxon>Rhodospirillales</taxon>
        <taxon>Rhodospirillaceae</taxon>
        <taxon>Rhodospirillaceae incertae sedis</taxon>
        <taxon>Candidatus Scatocola</taxon>
    </lineage>
</organism>
<dbReference type="AlphaFoldDB" id="A0A9D1M2J7"/>
<reference evidence="1" key="2">
    <citation type="journal article" date="2021" name="PeerJ">
        <title>Extensive microbial diversity within the chicken gut microbiome revealed by metagenomics and culture.</title>
        <authorList>
            <person name="Gilroy R."/>
            <person name="Ravi A."/>
            <person name="Getino M."/>
            <person name="Pursley I."/>
            <person name="Horton D.L."/>
            <person name="Alikhan N.F."/>
            <person name="Baker D."/>
            <person name="Gharbi K."/>
            <person name="Hall N."/>
            <person name="Watson M."/>
            <person name="Adriaenssens E.M."/>
            <person name="Foster-Nyarko E."/>
            <person name="Jarju S."/>
            <person name="Secka A."/>
            <person name="Antonio M."/>
            <person name="Oren A."/>
            <person name="Chaudhuri R.R."/>
            <person name="La Ragione R."/>
            <person name="Hildebrand F."/>
            <person name="Pallen M.J."/>
        </authorList>
    </citation>
    <scope>NUCLEOTIDE SEQUENCE</scope>
    <source>
        <strain evidence="1">ChiW3-316</strain>
    </source>
</reference>
<protein>
    <submittedName>
        <fullName evidence="1">Uncharacterized protein</fullName>
    </submittedName>
</protein>
<dbReference type="EMBL" id="DVNC01000011">
    <property type="protein sequence ID" value="HIU52660.1"/>
    <property type="molecule type" value="Genomic_DNA"/>
</dbReference>
<dbReference type="Proteomes" id="UP000824107">
    <property type="component" value="Unassembled WGS sequence"/>
</dbReference>
<reference evidence="1" key="1">
    <citation type="submission" date="2020-10" db="EMBL/GenBank/DDBJ databases">
        <authorList>
            <person name="Gilroy R."/>
        </authorList>
    </citation>
    <scope>NUCLEOTIDE SEQUENCE</scope>
    <source>
        <strain evidence="1">ChiW3-316</strain>
    </source>
</reference>